<evidence type="ECO:0000259" key="5">
    <source>
        <dbReference type="Pfam" id="PF08450"/>
    </source>
</evidence>
<comment type="similarity">
    <text evidence="1">Belongs to the SMP-30/CGR1 family.</text>
</comment>
<evidence type="ECO:0000313" key="6">
    <source>
        <dbReference type="EMBL" id="MXY93807.1"/>
    </source>
</evidence>
<dbReference type="AlphaFoldDB" id="A0A6B0YT72"/>
<protein>
    <submittedName>
        <fullName evidence="6">SMP-30/gluconolactonase/LRE family protein</fullName>
    </submittedName>
</protein>
<feature type="binding site" evidence="4">
    <location>
        <position position="138"/>
    </location>
    <ligand>
        <name>substrate</name>
    </ligand>
</feature>
<dbReference type="PANTHER" id="PTHR47572:SF4">
    <property type="entry name" value="LACTONASE DRP35"/>
    <property type="match status" value="1"/>
</dbReference>
<dbReference type="PRINTS" id="PR01790">
    <property type="entry name" value="SMP30FAMILY"/>
</dbReference>
<sequence length="326" mass="35812">MSTPSLAERDWSGGVVRYPDPAVEVLDDSFSKYRIGNAVVERLFTGCRWAEGPVWFGDARCLIWSDIPNNRMLRWNEESQEVSVYRNPSHHSNGNTRDRQGRLVSCEHTGRRVSRTEHDGSITVLMDSFEGKSLNSPNDVVVHSDGSVWFTDPGYGIMLNYEGKVAEAELPNRVYRLDPESGAATIVADDFLRPNGLCFSPGEDLLYIVDTGRSHDPDGPSHIRVFDVTADNLLENGRVFVDMNPGMADGIRCDVDGNLWAAAGWAGPGFDGAHCYAPDGTLIGQIHLPEICANLCFGGAEKNRLFMAGSQSLYAVYVETAGAQHP</sequence>
<dbReference type="InterPro" id="IPR013658">
    <property type="entry name" value="SGL"/>
</dbReference>
<feature type="domain" description="SMP-30/Gluconolactonase/LRE-like region" evidence="5">
    <location>
        <begin position="49"/>
        <end position="308"/>
    </location>
</feature>
<organism evidence="6">
    <name type="scientific">Caldilineaceae bacterium SB0664_bin_27</name>
    <dbReference type="NCBI Taxonomy" id="2605260"/>
    <lineage>
        <taxon>Bacteria</taxon>
        <taxon>Bacillati</taxon>
        <taxon>Chloroflexota</taxon>
        <taxon>Caldilineae</taxon>
        <taxon>Caldilineales</taxon>
        <taxon>Caldilineaceae</taxon>
    </lineage>
</organism>
<keyword evidence="4" id="KW-0862">Zinc</keyword>
<evidence type="ECO:0000256" key="4">
    <source>
        <dbReference type="PIRSR" id="PIRSR605511-2"/>
    </source>
</evidence>
<dbReference type="GO" id="GO:0046872">
    <property type="term" value="F:metal ion binding"/>
    <property type="evidence" value="ECO:0007669"/>
    <property type="project" value="UniProtKB-KW"/>
</dbReference>
<gene>
    <name evidence="6" type="ORF">F4Y42_10200</name>
</gene>
<reference evidence="6" key="1">
    <citation type="submission" date="2019-09" db="EMBL/GenBank/DDBJ databases">
        <title>Characterisation of the sponge microbiome using genome-centric metagenomics.</title>
        <authorList>
            <person name="Engelberts J.P."/>
            <person name="Robbins S.J."/>
            <person name="De Goeij J.M."/>
            <person name="Aranda M."/>
            <person name="Bell S.C."/>
            <person name="Webster N.S."/>
        </authorList>
    </citation>
    <scope>NUCLEOTIDE SEQUENCE</scope>
    <source>
        <strain evidence="6">SB0664_bin_27</strain>
    </source>
</reference>
<dbReference type="InterPro" id="IPR051262">
    <property type="entry name" value="SMP-30/CGR1_Lactonase"/>
</dbReference>
<evidence type="ECO:0000256" key="1">
    <source>
        <dbReference type="ARBA" id="ARBA00008853"/>
    </source>
</evidence>
<comment type="caution">
    <text evidence="6">The sequence shown here is derived from an EMBL/GenBank/DDBJ whole genome shotgun (WGS) entry which is preliminary data.</text>
</comment>
<feature type="active site" description="Proton donor/acceptor" evidence="3">
    <location>
        <position position="249"/>
    </location>
</feature>
<name>A0A6B0YT72_9CHLR</name>
<proteinExistence type="inferred from homology"/>
<dbReference type="InterPro" id="IPR011042">
    <property type="entry name" value="6-blade_b-propeller_TolB-like"/>
</dbReference>
<feature type="binding site" evidence="4">
    <location>
        <position position="162"/>
    </location>
    <ligand>
        <name>substrate</name>
    </ligand>
</feature>
<feature type="binding site" evidence="4">
    <location>
        <position position="249"/>
    </location>
    <ligand>
        <name>a divalent metal cation</name>
        <dbReference type="ChEBI" id="CHEBI:60240"/>
    </ligand>
</feature>
<dbReference type="EMBL" id="VXRG01000087">
    <property type="protein sequence ID" value="MXY93807.1"/>
    <property type="molecule type" value="Genomic_DNA"/>
</dbReference>
<dbReference type="Pfam" id="PF08450">
    <property type="entry name" value="SGL"/>
    <property type="match status" value="1"/>
</dbReference>
<feature type="binding site" evidence="4">
    <location>
        <position position="195"/>
    </location>
    <ligand>
        <name>a divalent metal cation</name>
        <dbReference type="ChEBI" id="CHEBI:60240"/>
    </ligand>
</feature>
<dbReference type="SUPFAM" id="SSF63829">
    <property type="entry name" value="Calcium-dependent phosphotriesterase"/>
    <property type="match status" value="1"/>
</dbReference>
<feature type="binding site" evidence="4">
    <location>
        <position position="51"/>
    </location>
    <ligand>
        <name>a divalent metal cation</name>
        <dbReference type="ChEBI" id="CHEBI:60240"/>
    </ligand>
</feature>
<comment type="cofactor">
    <cofactor evidence="4">
        <name>Zn(2+)</name>
        <dbReference type="ChEBI" id="CHEBI:29105"/>
    </cofactor>
    <text evidence="4">Binds 1 divalent metal cation per subunit.</text>
</comment>
<dbReference type="GO" id="GO:0016787">
    <property type="term" value="F:hydrolase activity"/>
    <property type="evidence" value="ECO:0007669"/>
    <property type="project" value="UniProtKB-KW"/>
</dbReference>
<dbReference type="Gene3D" id="2.120.10.30">
    <property type="entry name" value="TolB, C-terminal domain"/>
    <property type="match status" value="1"/>
</dbReference>
<evidence type="ECO:0000256" key="3">
    <source>
        <dbReference type="PIRSR" id="PIRSR605511-1"/>
    </source>
</evidence>
<evidence type="ECO:0000256" key="2">
    <source>
        <dbReference type="ARBA" id="ARBA00022801"/>
    </source>
</evidence>
<dbReference type="PANTHER" id="PTHR47572">
    <property type="entry name" value="LIPOPROTEIN-RELATED"/>
    <property type="match status" value="1"/>
</dbReference>
<keyword evidence="2" id="KW-0378">Hydrolase</keyword>
<dbReference type="InterPro" id="IPR005511">
    <property type="entry name" value="SMP-30"/>
</dbReference>
<accession>A0A6B0YT72</accession>
<keyword evidence="4" id="KW-0479">Metal-binding</keyword>